<dbReference type="GO" id="GO:0016747">
    <property type="term" value="F:acyltransferase activity, transferring groups other than amino-acyl groups"/>
    <property type="evidence" value="ECO:0007669"/>
    <property type="project" value="InterPro"/>
</dbReference>
<dbReference type="CDD" id="cd04301">
    <property type="entry name" value="NAT_SF"/>
    <property type="match status" value="1"/>
</dbReference>
<dbReference type="PROSITE" id="PS51186">
    <property type="entry name" value="GNAT"/>
    <property type="match status" value="1"/>
</dbReference>
<dbReference type="EMBL" id="LNAM01000180">
    <property type="protein sequence ID" value="KSV58236.1"/>
    <property type="molecule type" value="Genomic_DNA"/>
</dbReference>
<sequence length="161" mass="18511">MYLNCLPDSIFEYKKSTIADIDELVRTRMIVLRTANKLSDDVDMSLVEKDSYEYYKRALETGEHIAYLVYDNGTFIGAGGVSFYQVMPTYHNPTGKKAYIMNMYTAPEYRRQGIAIHTLDLLVNDAREQGVSQIALEATDMGRPLYEKYGFVKMEDEMELV</sequence>
<dbReference type="SUPFAM" id="SSF55729">
    <property type="entry name" value="Acyl-CoA N-acyltransferases (Nat)"/>
    <property type="match status" value="1"/>
</dbReference>
<comment type="caution">
    <text evidence="2">The sequence shown here is derived from an EMBL/GenBank/DDBJ whole genome shotgun (WGS) entry which is preliminary data.</text>
</comment>
<dbReference type="Proteomes" id="UP000054874">
    <property type="component" value="Unassembled WGS sequence"/>
</dbReference>
<protein>
    <submittedName>
        <fullName evidence="2">GNAT family acetyltransferase</fullName>
    </submittedName>
</protein>
<keyword evidence="2" id="KW-0808">Transferase</keyword>
<dbReference type="Gene3D" id="3.40.630.30">
    <property type="match status" value="1"/>
</dbReference>
<organism evidence="2 3">
    <name type="scientific">Acetivibrio ethanolgignens</name>
    <dbReference type="NCBI Taxonomy" id="290052"/>
    <lineage>
        <taxon>Bacteria</taxon>
        <taxon>Bacillati</taxon>
        <taxon>Bacillota</taxon>
        <taxon>Clostridia</taxon>
        <taxon>Eubacteriales</taxon>
        <taxon>Oscillospiraceae</taxon>
        <taxon>Acetivibrio</taxon>
    </lineage>
</organism>
<dbReference type="AlphaFoldDB" id="A0A0V8QCM4"/>
<evidence type="ECO:0000259" key="1">
    <source>
        <dbReference type="PROSITE" id="PS51186"/>
    </source>
</evidence>
<name>A0A0V8QCM4_9FIRM</name>
<feature type="domain" description="N-acetyltransferase" evidence="1">
    <location>
        <begin position="30"/>
        <end position="161"/>
    </location>
</feature>
<evidence type="ECO:0000313" key="3">
    <source>
        <dbReference type="Proteomes" id="UP000054874"/>
    </source>
</evidence>
<keyword evidence="3" id="KW-1185">Reference proteome</keyword>
<gene>
    <name evidence="2" type="ORF">ASU35_13660</name>
</gene>
<dbReference type="InterPro" id="IPR000182">
    <property type="entry name" value="GNAT_dom"/>
</dbReference>
<proteinExistence type="predicted"/>
<reference evidence="2 3" key="1">
    <citation type="submission" date="2015-11" db="EMBL/GenBank/DDBJ databases">
        <title>Butyribacter intestini gen. nov., sp. nov., a butyric acid-producing bacterium of the family Lachnospiraceae isolated from the human faeces.</title>
        <authorList>
            <person name="Zou Y."/>
            <person name="Xue W."/>
            <person name="Luo G."/>
            <person name="Lv M."/>
        </authorList>
    </citation>
    <scope>NUCLEOTIDE SEQUENCE [LARGE SCALE GENOMIC DNA]</scope>
    <source>
        <strain evidence="2 3">ACET-33324</strain>
    </source>
</reference>
<evidence type="ECO:0000313" key="2">
    <source>
        <dbReference type="EMBL" id="KSV58236.1"/>
    </source>
</evidence>
<dbReference type="InterPro" id="IPR016181">
    <property type="entry name" value="Acyl_CoA_acyltransferase"/>
</dbReference>
<accession>A0A0V8QCM4</accession>
<dbReference type="Pfam" id="PF00583">
    <property type="entry name" value="Acetyltransf_1"/>
    <property type="match status" value="1"/>
</dbReference>
<dbReference type="STRING" id="290052.ASU35_13660"/>